<feature type="domain" description="RCK N-terminal" evidence="1">
    <location>
        <begin position="8"/>
        <end position="123"/>
    </location>
</feature>
<sequence length="236" mass="27404">MFSSSQRFVLIGIGAFGKEIARTLTQHHAEVLVIDHLSDNVNQLKIEGFEYVVHAPVLDMTLLRKFVKQDDIVILSRGDAFEDKLLQAEMLKDLGVKKIYARAAKDIQYKIMSRMELTRVLFPEKLEAKRFALELLNKGVVSMDEIAPNFFITEFRIPSKFIGKTIHELQIRSTHRVNIIALKEIVEDHQERSKQVCNTYSWGFENTPLQENHRLLTVGEESYIKQFKEYIIHEDV</sequence>
<proteinExistence type="predicted"/>
<dbReference type="Gene3D" id="3.30.70.1450">
    <property type="entry name" value="Regulator of K+ conductance, C-terminal domain"/>
    <property type="match status" value="1"/>
</dbReference>
<keyword evidence="3" id="KW-1185">Reference proteome</keyword>
<accession>A0A315Z5G9</accession>
<name>A0A315Z5G9_SEDFL</name>
<dbReference type="InterPro" id="IPR003148">
    <property type="entry name" value="RCK_N"/>
</dbReference>
<dbReference type="EMBL" id="QGDO01000006">
    <property type="protein sequence ID" value="PWJ39143.1"/>
    <property type="molecule type" value="Genomic_DNA"/>
</dbReference>
<gene>
    <name evidence="2" type="ORF">BC781_10644</name>
</gene>
<evidence type="ECO:0000259" key="1">
    <source>
        <dbReference type="Pfam" id="PF02254"/>
    </source>
</evidence>
<dbReference type="InterPro" id="IPR050721">
    <property type="entry name" value="Trk_Ktr_HKT_K-transport"/>
</dbReference>
<dbReference type="InterPro" id="IPR036721">
    <property type="entry name" value="RCK_C_sf"/>
</dbReference>
<dbReference type="RefSeq" id="WP_109620911.1">
    <property type="nucleotide sequence ID" value="NZ_QGDO01000006.1"/>
</dbReference>
<comment type="caution">
    <text evidence="2">The sequence shown here is derived from an EMBL/GenBank/DDBJ whole genome shotgun (WGS) entry which is preliminary data.</text>
</comment>
<evidence type="ECO:0000313" key="2">
    <source>
        <dbReference type="EMBL" id="PWJ39143.1"/>
    </source>
</evidence>
<dbReference type="Gene3D" id="3.40.50.720">
    <property type="entry name" value="NAD(P)-binding Rossmann-like Domain"/>
    <property type="match status" value="1"/>
</dbReference>
<reference evidence="2 3" key="1">
    <citation type="submission" date="2018-03" db="EMBL/GenBank/DDBJ databases">
        <title>Genomic Encyclopedia of Archaeal and Bacterial Type Strains, Phase II (KMG-II): from individual species to whole genera.</title>
        <authorList>
            <person name="Goeker M."/>
        </authorList>
    </citation>
    <scope>NUCLEOTIDE SEQUENCE [LARGE SCALE GENOMIC DNA]</scope>
    <source>
        <strain evidence="2 3">DSM 28229</strain>
    </source>
</reference>
<dbReference type="Proteomes" id="UP000245535">
    <property type="component" value="Unassembled WGS sequence"/>
</dbReference>
<dbReference type="PANTHER" id="PTHR43833">
    <property type="entry name" value="POTASSIUM CHANNEL PROTEIN 2-RELATED-RELATED"/>
    <property type="match status" value="1"/>
</dbReference>
<dbReference type="SUPFAM" id="SSF51735">
    <property type="entry name" value="NAD(P)-binding Rossmann-fold domains"/>
    <property type="match status" value="1"/>
</dbReference>
<dbReference type="InterPro" id="IPR036291">
    <property type="entry name" value="NAD(P)-bd_dom_sf"/>
</dbReference>
<organism evidence="2 3">
    <name type="scientific">Sediminitomix flava</name>
    <dbReference type="NCBI Taxonomy" id="379075"/>
    <lineage>
        <taxon>Bacteria</taxon>
        <taxon>Pseudomonadati</taxon>
        <taxon>Bacteroidota</taxon>
        <taxon>Cytophagia</taxon>
        <taxon>Cytophagales</taxon>
        <taxon>Flammeovirgaceae</taxon>
        <taxon>Sediminitomix</taxon>
    </lineage>
</organism>
<protein>
    <submittedName>
        <fullName evidence="2">Trk system potassium uptake protein TrkA</fullName>
    </submittedName>
</protein>
<dbReference type="GO" id="GO:0006813">
    <property type="term" value="P:potassium ion transport"/>
    <property type="evidence" value="ECO:0007669"/>
    <property type="project" value="InterPro"/>
</dbReference>
<dbReference type="SUPFAM" id="SSF116726">
    <property type="entry name" value="TrkA C-terminal domain-like"/>
    <property type="match status" value="1"/>
</dbReference>
<dbReference type="AlphaFoldDB" id="A0A315Z5G9"/>
<evidence type="ECO:0000313" key="3">
    <source>
        <dbReference type="Proteomes" id="UP000245535"/>
    </source>
</evidence>
<dbReference type="PANTHER" id="PTHR43833:SF7">
    <property type="entry name" value="KTR SYSTEM POTASSIUM UPTAKE PROTEIN C"/>
    <property type="match status" value="1"/>
</dbReference>
<dbReference type="OrthoDB" id="9776294at2"/>
<dbReference type="Pfam" id="PF02254">
    <property type="entry name" value="TrkA_N"/>
    <property type="match status" value="1"/>
</dbReference>